<feature type="transmembrane region" description="Helical" evidence="5">
    <location>
        <begin position="124"/>
        <end position="144"/>
    </location>
</feature>
<dbReference type="InterPro" id="IPR050186">
    <property type="entry name" value="TPT_transporter"/>
</dbReference>
<dbReference type="InterPro" id="IPR037185">
    <property type="entry name" value="EmrE-like"/>
</dbReference>
<evidence type="ECO:0000259" key="6">
    <source>
        <dbReference type="Pfam" id="PF03151"/>
    </source>
</evidence>
<evidence type="ECO:0000313" key="7">
    <source>
        <dbReference type="EMBL" id="CAB3387107.1"/>
    </source>
</evidence>
<feature type="domain" description="Sugar phosphate transporter" evidence="6">
    <location>
        <begin position="1"/>
        <end position="270"/>
    </location>
</feature>
<dbReference type="SUPFAM" id="SSF103481">
    <property type="entry name" value="Multidrug resistance efflux transporter EmrE"/>
    <property type="match status" value="2"/>
</dbReference>
<dbReference type="AlphaFoldDB" id="A0A8S1DXF0"/>
<feature type="transmembrane region" description="Helical" evidence="5">
    <location>
        <begin position="72"/>
        <end position="89"/>
    </location>
</feature>
<evidence type="ECO:0000256" key="1">
    <source>
        <dbReference type="ARBA" id="ARBA00004141"/>
    </source>
</evidence>
<keyword evidence="2 5" id="KW-0812">Transmembrane</keyword>
<keyword evidence="4 5" id="KW-0472">Membrane</keyword>
<feature type="transmembrane region" description="Helical" evidence="5">
    <location>
        <begin position="156"/>
        <end position="176"/>
    </location>
</feature>
<dbReference type="EMBL" id="CADEPI010000538">
    <property type="protein sequence ID" value="CAB3387107.1"/>
    <property type="molecule type" value="Genomic_DNA"/>
</dbReference>
<dbReference type="InterPro" id="IPR004853">
    <property type="entry name" value="Sugar_P_trans_dom"/>
</dbReference>
<dbReference type="OrthoDB" id="6418713at2759"/>
<gene>
    <name evidence="7" type="ORF">CLODIP_2_CD09477</name>
</gene>
<evidence type="ECO:0000313" key="8">
    <source>
        <dbReference type="Proteomes" id="UP000494165"/>
    </source>
</evidence>
<sequence length="339" mass="38017">MVLSEFPYPMTVTMVQLLSITVYSGPFFNMWGVRRYVDIEWSYYLKIIVPLALGKFLSSVFSHVSIWKVPVSYAHTVKATAPLFTVILARIIMRERQTTKVYLSLVPIILGVAIATVTELSFDVIGLASALISTMGFSLMNIYSKRVLNDTGIHHLRLLHLLGRLALFMFLPVWFFSDFWKLLYDPNVHLISGSDYKLLLLLFCDGGLNWLQNILAFSMLSLVTPLTYAVASASKRLFVISISLFFLGNPVTLTNIFGMSMAIMGVLAYNKAKYDMRKSGKKESLLPVTSNNLWRDKYTVPSNTPQILPTGANYINGHAEGRALINNNRYAGGNTTLSI</sequence>
<organism evidence="7 8">
    <name type="scientific">Cloeon dipterum</name>
    <dbReference type="NCBI Taxonomy" id="197152"/>
    <lineage>
        <taxon>Eukaryota</taxon>
        <taxon>Metazoa</taxon>
        <taxon>Ecdysozoa</taxon>
        <taxon>Arthropoda</taxon>
        <taxon>Hexapoda</taxon>
        <taxon>Insecta</taxon>
        <taxon>Pterygota</taxon>
        <taxon>Palaeoptera</taxon>
        <taxon>Ephemeroptera</taxon>
        <taxon>Pisciforma</taxon>
        <taxon>Baetidae</taxon>
        <taxon>Cloeon</taxon>
    </lineage>
</organism>
<feature type="transmembrane region" description="Helical" evidence="5">
    <location>
        <begin position="6"/>
        <end position="31"/>
    </location>
</feature>
<dbReference type="Proteomes" id="UP000494165">
    <property type="component" value="Unassembled WGS sequence"/>
</dbReference>
<dbReference type="PANTHER" id="PTHR11132">
    <property type="entry name" value="SOLUTE CARRIER FAMILY 35"/>
    <property type="match status" value="1"/>
</dbReference>
<keyword evidence="8" id="KW-1185">Reference proteome</keyword>
<comment type="caution">
    <text evidence="7">The sequence shown here is derived from an EMBL/GenBank/DDBJ whole genome shotgun (WGS) entry which is preliminary data.</text>
</comment>
<dbReference type="Pfam" id="PF03151">
    <property type="entry name" value="TPT"/>
    <property type="match status" value="1"/>
</dbReference>
<accession>A0A8S1DXF0</accession>
<feature type="transmembrane region" description="Helical" evidence="5">
    <location>
        <begin position="43"/>
        <end position="66"/>
    </location>
</feature>
<evidence type="ECO:0000256" key="4">
    <source>
        <dbReference type="ARBA" id="ARBA00023136"/>
    </source>
</evidence>
<feature type="transmembrane region" description="Helical" evidence="5">
    <location>
        <begin position="101"/>
        <end position="118"/>
    </location>
</feature>
<comment type="subcellular location">
    <subcellularLocation>
        <location evidence="1">Membrane</location>
        <topology evidence="1">Multi-pass membrane protein</topology>
    </subcellularLocation>
</comment>
<evidence type="ECO:0000256" key="5">
    <source>
        <dbReference type="SAM" id="Phobius"/>
    </source>
</evidence>
<evidence type="ECO:0000256" key="2">
    <source>
        <dbReference type="ARBA" id="ARBA00022692"/>
    </source>
</evidence>
<protein>
    <recommendedName>
        <fullName evidence="6">Sugar phosphate transporter domain-containing protein</fullName>
    </recommendedName>
</protein>
<keyword evidence="3 5" id="KW-1133">Transmembrane helix</keyword>
<reference evidence="7 8" key="1">
    <citation type="submission" date="2020-04" db="EMBL/GenBank/DDBJ databases">
        <authorList>
            <person name="Alioto T."/>
            <person name="Alioto T."/>
            <person name="Gomez Garrido J."/>
        </authorList>
    </citation>
    <scope>NUCLEOTIDE SEQUENCE [LARGE SCALE GENOMIC DNA]</scope>
</reference>
<proteinExistence type="predicted"/>
<evidence type="ECO:0000256" key="3">
    <source>
        <dbReference type="ARBA" id="ARBA00022989"/>
    </source>
</evidence>
<name>A0A8S1DXF0_9INSE</name>
<dbReference type="GO" id="GO:0016020">
    <property type="term" value="C:membrane"/>
    <property type="evidence" value="ECO:0007669"/>
    <property type="project" value="UniProtKB-SubCell"/>
</dbReference>